<sequence>MTNLLVDGPKGAPALLLAHGSGAPMDTPFMNEVTAFVVSHGMRVVRFEFAFMAGRRTTGKKPPPPKAEKLIGEFLQVLEEIEAPAVFIGGKSLGGRVASMMAQQCFDEGKAAGLVCLGYPFHPPGKPDKLRTDHFANYNCPSLVCQGENDPFGKRVEIEQYDLPASLGFHWAPFGNHDLAPPKRSGLTAQDNWSDVGAAVARFMKNQEL</sequence>
<proteinExistence type="predicted"/>
<dbReference type="SUPFAM" id="SSF53474">
    <property type="entry name" value="alpha/beta-Hydrolases"/>
    <property type="match status" value="1"/>
</dbReference>
<gene>
    <name evidence="2" type="ORF">MNBD_ALPHA08-997</name>
</gene>
<dbReference type="PANTHER" id="PTHR13136:SF11">
    <property type="entry name" value="TESTIS-EXPRESSED PROTEIN 30"/>
    <property type="match status" value="1"/>
</dbReference>
<evidence type="ECO:0000259" key="1">
    <source>
        <dbReference type="Pfam" id="PF20408"/>
    </source>
</evidence>
<dbReference type="GO" id="GO:0016787">
    <property type="term" value="F:hydrolase activity"/>
    <property type="evidence" value="ECO:0007669"/>
    <property type="project" value="UniProtKB-KW"/>
</dbReference>
<dbReference type="EMBL" id="UOEC01000203">
    <property type="protein sequence ID" value="VAW02868.1"/>
    <property type="molecule type" value="Genomic_DNA"/>
</dbReference>
<dbReference type="Pfam" id="PF20408">
    <property type="entry name" value="Abhydrolase_11"/>
    <property type="match status" value="1"/>
</dbReference>
<feature type="domain" description="KANL3/Tex30 alpha/beta hydrolase-like" evidence="1">
    <location>
        <begin position="14"/>
        <end position="205"/>
    </location>
</feature>
<name>A0A3B0SCF3_9ZZZZ</name>
<accession>A0A3B0SCF3</accession>
<keyword evidence="2" id="KW-0378">Hydrolase</keyword>
<dbReference type="Gene3D" id="3.40.50.1820">
    <property type="entry name" value="alpha/beta hydrolase"/>
    <property type="match status" value="1"/>
</dbReference>
<protein>
    <submittedName>
        <fullName evidence="2">Hydrolase SM_b20688, alpha/beta fold family</fullName>
    </submittedName>
</protein>
<dbReference type="InterPro" id="IPR046879">
    <property type="entry name" value="KANL3/Tex30_Abhydrolase"/>
</dbReference>
<evidence type="ECO:0000313" key="2">
    <source>
        <dbReference type="EMBL" id="VAW02868.1"/>
    </source>
</evidence>
<dbReference type="AlphaFoldDB" id="A0A3B0SCF3"/>
<dbReference type="InterPro" id="IPR029058">
    <property type="entry name" value="AB_hydrolase_fold"/>
</dbReference>
<dbReference type="InterPro" id="IPR026555">
    <property type="entry name" value="NSL3/Tex30"/>
</dbReference>
<organism evidence="2">
    <name type="scientific">hydrothermal vent metagenome</name>
    <dbReference type="NCBI Taxonomy" id="652676"/>
    <lineage>
        <taxon>unclassified sequences</taxon>
        <taxon>metagenomes</taxon>
        <taxon>ecological metagenomes</taxon>
    </lineage>
</organism>
<reference evidence="2" key="1">
    <citation type="submission" date="2018-06" db="EMBL/GenBank/DDBJ databases">
        <authorList>
            <person name="Zhirakovskaya E."/>
        </authorList>
    </citation>
    <scope>NUCLEOTIDE SEQUENCE</scope>
</reference>
<dbReference type="PANTHER" id="PTHR13136">
    <property type="entry name" value="TESTIS DEVELOPMENT PROTEIN PRTD"/>
    <property type="match status" value="1"/>
</dbReference>